<dbReference type="InterPro" id="IPR012334">
    <property type="entry name" value="Pectin_lyas_fold"/>
</dbReference>
<dbReference type="InterPro" id="IPR011050">
    <property type="entry name" value="Pectin_lyase_fold/virulence"/>
</dbReference>
<dbReference type="SUPFAM" id="SSF51126">
    <property type="entry name" value="Pectin lyase-like"/>
    <property type="match status" value="2"/>
</dbReference>
<dbReference type="SMART" id="SM00710">
    <property type="entry name" value="PbH1"/>
    <property type="match status" value="7"/>
</dbReference>
<dbReference type="Gene3D" id="2.60.40.10">
    <property type="entry name" value="Immunoglobulins"/>
    <property type="match status" value="5"/>
</dbReference>
<feature type="domain" description="PA14" evidence="15">
    <location>
        <begin position="356"/>
        <end position="515"/>
    </location>
</feature>
<proteinExistence type="predicted"/>
<dbReference type="PANTHER" id="PTHR46769:SF1">
    <property type="entry name" value="FIBROCYSTIN"/>
    <property type="match status" value="1"/>
</dbReference>
<evidence type="ECO:0000256" key="3">
    <source>
        <dbReference type="ARBA" id="ARBA00004316"/>
    </source>
</evidence>
<evidence type="ECO:0000259" key="14">
    <source>
        <dbReference type="PROSITE" id="PS51484"/>
    </source>
</evidence>
<dbReference type="InterPro" id="IPR006626">
    <property type="entry name" value="PbH1"/>
</dbReference>
<keyword evidence="6" id="KW-0732">Signal</keyword>
<gene>
    <name evidence="16" type="primary">PKHD1</name>
    <name evidence="16" type="ORF">Y1Q_0012989</name>
</gene>
<dbReference type="PANTHER" id="PTHR46769">
    <property type="entry name" value="POLYCYSTIC KIDNEY AND HEPATIC DISEASE 1 (AUTOSOMAL RECESSIVE)-LIKE 1"/>
    <property type="match status" value="1"/>
</dbReference>
<feature type="domain" description="G8" evidence="14">
    <location>
        <begin position="1982"/>
        <end position="2103"/>
    </location>
</feature>
<evidence type="ECO:0000256" key="10">
    <source>
        <dbReference type="ARBA" id="ARBA00023180"/>
    </source>
</evidence>
<sequence length="4049" mass="441880">MPLSSEGWKGSKLDKGSPKIPKASAVTPKSSLEMNALIPFFLNVELLLLTVTSAKVFIDPREGSIAGGTWITLRLDDCLGLTSGQLGLWYSTNGSPSEVSLVNPTLPRVVCDVHPLHFDVSTIRCKTRSLLQEGVYHPEVTSNGQVISTSGRMTGDNCTFKFAAAQTPVVYQINPPSGVPGSLIEVYGQVIAGSYETMDFDTDYIDGPVILEAEDDGWISLCSFANKQNRSIYPIQGEHGTGTLKCRVEGNYIGSQNISFSVFNKGKSVVHKDAWLISAKQELFLYQTHPEIVSVFPTSGSLRGGTRLTITGDFFDHPLKVTVAGVPCENEYISPWKIICITGPVDKTRRLSAPQPGNRGLLFEVWDDTVDTGLTEATPGYRWQFVPNASSPAVFLSQAKQPFRSRLCGFFVAPQTNNYTFWILADGKASLYLSLTEDPGSKIKIASLPAGVSQWSEHWEKNWNQSWQPKSQKFELTGGSRYYLEALHHGTAPSTGVKVGIQLHNTWLNPDVINTYHREKHEIQASAHQLPEIQMLTLSGTGWFSLSWDNISSNTISTNATADQVQTVIEELLSVKCDTEPSSAKFLFRNGFENVSDQKDFCTKGYVVSGVEPFCGRFSICSPKYLVRTPPSTLPRYDVTEYTHVCFAHKGYISNTLHVLVSYINTFLRTVKKNLTCHWRTQENSLESWEFTCVDLWRSCVNNSELLLDLQANSTVLVHQIVLLFPEVDEEPSGKFYLDEIIISDRQVTVFQRDPKPAHPGGNIIEAVSVVGSPPIYNVSLLVAGCGGHLPLFSLRGTLPSQGSEEDDSLFASLENANISLRVQRLQTASPPIGGTFQILLPNTVISGVPVHISSHHLHKLLQSSTDNSTARYFNASDFTVTKDSSTCYEAIWTLTWKAKTGDLPNVISVSAENLTGLNPTVAARVVYDGGVFIGPIFGDMLATCNNSTQVVVVVNEVLANCSGSCSFRYCQEATPLVSDVEYLLDDGLHTKVFIRGSGFTEDHQALRILVNDTTCYVTASNRTDLVCQMKMLPVGLYQVMLLVRPYGFALNASTGGDIYLRIEPKLVAVEPSRASEIGGCPVILRGTGFDGISLVLFGSQVCPVNTNNSNSMRIECEVPSRGEDDFNVHVTLIARCQSTVFANVFIYDPSLNPAIVALSRNRSSIAGGQILQIGLSSFAAYTGSNVQVQIGDAAADILGKTAHGLDVVLPGLAAGWYNVSVILNGILIGSNGVESLIQYISEIFNIEPCCGSFLGGTMLTISGTGFSPNPALVSVTIDRQTCDVTYLMEEAIWCRTPPAAGLSHVQSQDISAQVLVFIGSRSTTHTSSLSLQSGDITFTYQRALTPGVSAVEVEMRNGSLHLGIHGLNVTNSLAKLGDSACELKSQHTNKSTTFSQCSLPMNTLEPGIYPIRVLQKQLGYANLTASLQDIRVTPQISTVFPSQGSACGGLVLTISGFALTSQRNSVRVSLGGNYSCEIKSSVYNMIICTLLPRDQSLGAWQLPEAYPVLNVTVTVNGISSICLANCTLHLLEEWTPSVDAVTWEINGTFTDVMLSGQRLVWATDKPVVRMGNQAPCHVTYWNETSVRCWAASVYAGEHALSMPNSRRGQACFRTGSRIVSIAPYVLRFYPQHFGGNGGGRLTIEGAAFQGRSQTSVIIGNHPCLITRATYNAIQCTVPPGHGTKALWLEVNSLSYPLGEISYREEFTPAFLSLLPVVGLLLTVKVSRITAVENMRVSVGDSPCTNVNGNRTTLQCLAPQLPAGEHHIVGHDLLRGWASSNLTFISRLAVTSVHHNFGCLGGGAVHLHGTGFSPESTSVAICDAPCVTLGPVTATDLSCLAPRLDASLAILCSLKHSSEDCQETGATYIKCDIRVTVGTDSVTGPAPYIYLCDDDILPWDQTTGDSSLPYFTGLFFSPKVERDEVLIYNSSCNITMETEAEMECEGANQPITAKITEIRKSWGQNTQRHARLRFCGPWSKSSSWLDGCPPQDGDNVTVERGQTLLLDTITGILNLLHVKGGKLLFGGPGPVGLHAHYILVSDGGKLQVGSPNAPFCCKAHIHLYGSLHTPNFFPFGAKFLAVRNGTLSIHGWVPNVVFTHLKSAAHVNDTRLVLAEPVDWQSGDEVIVSGTGPGDGEWQEEIVTVEAVNNTELYLRSPLRFPHGFEEEQMGGQHLSLSAVVALLSRRIVVQGNVTGERMSHLRMCAAAGVSGDASGCLYKRSEKKLGSQEMGAVVMMQAFQGEESHIRLEGVQFQHVGQAFQQHLSALTIAGTARLTDSYIRGCSVWDSFGRGLGISGTSDLSVDNNVFYNISGHGLLLGGWLEQGNKIRHNILIGLSGTDGLSNLEAVSPAGIYIQAPANQIEGNMVCAAGYGYFFHLSPKRPSQTPVLSFSKNTAHSCTRYGLLVYPEYQPQCANSLGPVLFQSFMAWRNQGGAQIFRSSNLELQNFQIHSCKEFGIDIVESLGNTSVTNGLLLGHLGHKQDASCMSAGLKTPKRRELLVSNTTFMNFDSSMCTAISTCSGCSRGQGGFTVRAERLKFLNSPNQVLFPFPHSAILEDLDGSITEQKGSHLLASLNILATSCVVSANFSQAAASSVCGRDVIFHRMSIGLNEAPDAPYNLTVTNNNNKTTTVNYVSDTLSNLYGWMALLLDKEAYTLIFDNPLFNKQLQYSATFDNFADGNYLLMEHRNLSSTIEVTVLCGTRRGQPLQSLPSHIYHKSCDWFFNRKLGKLTYLVTGEDLIQVTFKEERVSIPAPAPSDGILKWSMPESWSGVGRGWGGYNHSIPAPGEDVIILPNRAVLVDTTLPPLRGLYVLGRLEFPINSSNVLSAACVVVAGGELKVGTFHHPLERGLNLLIFLRASDGIYCDRLDGINVHPGTIGVYGKVQMHSAYPKKSWTHLGADIAPGNERILLADEVDWSHGGNIVISSSSYEPHQAEVVTVKEIRNHSVKIHERLLHRHIGRSHNTEDGRQLPLAAEVGLLTRNIQIKSDTICSGRLLVGRFRNANGVEYAGALQLLNVELLNFGPSHLPAIDFRNVSQGSAVIASSIHQTCGGGIQSVASHGIVLRDNVMFSTVGPGIDLEGQNHSLTRNLIILSKQPEGSPNWVAGVKVNLIDGAYLLGNVVAGSERIAFHIKGQECSLARDQYIENVAHSSLHGVHLYRGDGFQNCTRITGFLSYKNYDYGVMFHLESSVVMDNMTLVDNAVGVLPVVCSSFEQHCLRKEYIKFRNSVIVATSKTFDCIKDRIKPLSGDSTSRDRAPRYPRRGRIGILWPAFASDTSRWPDKPWHKIRNDPSVSGIMTLQEVTFTGFTKSCYSDDMDICIMSNPDSTGIMHPITSEKMRMLHVNEKNKLYFHTLQTSNEYEDMVFPEMRCESSRKALFKDLDGSALGLEPPVSVFPKSDWEWPQFYLHAGIYREDSKCVYKPSTQGYFCKETDHALLILESLEVDADGERPSPVMSVTGSFVESFSASASHSSCCSSGHPQSFYSVLPSNKLTKVCFAGPTPLTMRLHLNSGQSFTRLFLAVFYNEPQSLHVFRQGKYIPSTSSFVSSDAVAGTNYFSFEDNLLYILLHGDEPVEIYTRHSLLIAFTITTTIGEEEQINVVHHLADFLQIGHELVRIVHNGAGSESTLKVISANARKRTRLCPTMTSCMAFHSRDDGENTWAGPTSMRRLRPSGTATSSSVMIIEVGDPPSLVRNSLVSSLSDERLQSLASILIIAHQTGELQDVLDIPTDTLMLMWSASPSPEGCSGRNGSGLTPGSCLYARPYNISVQVQPSDGEMGKELPVQPQIIFLDKQGQRVETLGLPSEPWVVEAYLKGSSKAALKGHTTVEVQHGWACFTDLAVSSSGTDWYLIFTVSSPPGAKFTAESQPFTIFPIAMGEKSNPILAVVLSSVASVVVLGLFVFCWVKKSKSNKTKTGRANALQAESNIKSSPIHRPNNSTCVQLQCKQEENDRDVAGVEADMEANGKQGSRVGEVKEQHPQTFKAKSLGKMNIVEHQMDSGEKSSMTKKCGDRYEPRARTSPWDSFELQQLGLKEFSEWKDVSQE</sequence>
<evidence type="ECO:0000313" key="17">
    <source>
        <dbReference type="Proteomes" id="UP000050525"/>
    </source>
</evidence>
<keyword evidence="4" id="KW-1003">Cell membrane</keyword>
<dbReference type="CDD" id="cd00102">
    <property type="entry name" value="IPT"/>
    <property type="match status" value="1"/>
</dbReference>
<accession>A0A151NCQ9</accession>
<reference evidence="16 17" key="1">
    <citation type="journal article" date="2012" name="Genome Biol.">
        <title>Sequencing three crocodilian genomes to illuminate the evolution of archosaurs and amniotes.</title>
        <authorList>
            <person name="St John J.A."/>
            <person name="Braun E.L."/>
            <person name="Isberg S.R."/>
            <person name="Miles L.G."/>
            <person name="Chong A.Y."/>
            <person name="Gongora J."/>
            <person name="Dalzell P."/>
            <person name="Moran C."/>
            <person name="Bed'hom B."/>
            <person name="Abzhanov A."/>
            <person name="Burgess S.C."/>
            <person name="Cooksey A.M."/>
            <person name="Castoe T.A."/>
            <person name="Crawford N.G."/>
            <person name="Densmore L.D."/>
            <person name="Drew J.C."/>
            <person name="Edwards S.V."/>
            <person name="Faircloth B.C."/>
            <person name="Fujita M.K."/>
            <person name="Greenwold M.J."/>
            <person name="Hoffmann F.G."/>
            <person name="Howard J.M."/>
            <person name="Iguchi T."/>
            <person name="Janes D.E."/>
            <person name="Khan S.Y."/>
            <person name="Kohno S."/>
            <person name="de Koning A.J."/>
            <person name="Lance S.L."/>
            <person name="McCarthy F.M."/>
            <person name="McCormack J.E."/>
            <person name="Merchant M.E."/>
            <person name="Peterson D.G."/>
            <person name="Pollock D.D."/>
            <person name="Pourmand N."/>
            <person name="Raney B.J."/>
            <person name="Roessler K.A."/>
            <person name="Sanford J.R."/>
            <person name="Sawyer R.H."/>
            <person name="Schmidt C.J."/>
            <person name="Triplett E.W."/>
            <person name="Tuberville T.D."/>
            <person name="Venegas-Anaya M."/>
            <person name="Howard J.T."/>
            <person name="Jarvis E.D."/>
            <person name="Guillette L.J.Jr."/>
            <person name="Glenn T.C."/>
            <person name="Green R.E."/>
            <person name="Ray D.A."/>
        </authorList>
    </citation>
    <scope>NUCLEOTIDE SEQUENCE [LARGE SCALE GENOMIC DNA]</scope>
    <source>
        <strain evidence="16">KSC_2009_1</strain>
    </source>
</reference>
<keyword evidence="7" id="KW-0677">Repeat</keyword>
<dbReference type="InterPro" id="IPR014756">
    <property type="entry name" value="Ig_E-set"/>
</dbReference>
<evidence type="ECO:0000256" key="2">
    <source>
        <dbReference type="ARBA" id="ARBA00004236"/>
    </source>
</evidence>
<feature type="compositionally biased region" description="Polar residues" evidence="12">
    <location>
        <begin position="3927"/>
        <end position="3940"/>
    </location>
</feature>
<evidence type="ECO:0000256" key="6">
    <source>
        <dbReference type="ARBA" id="ARBA00022729"/>
    </source>
</evidence>
<protein>
    <submittedName>
        <fullName evidence="16">Fibrocystin isoform B</fullName>
    </submittedName>
</protein>
<evidence type="ECO:0000313" key="16">
    <source>
        <dbReference type="EMBL" id="KYO34399.1"/>
    </source>
</evidence>
<dbReference type="STRING" id="8496.A0A151NCQ9"/>
<feature type="domain" description="G8" evidence="14">
    <location>
        <begin position="2776"/>
        <end position="2902"/>
    </location>
</feature>
<keyword evidence="10" id="KW-0325">Glycoprotein</keyword>
<dbReference type="eggNOG" id="ENOG502QR85">
    <property type="taxonomic scope" value="Eukaryota"/>
</dbReference>
<dbReference type="PROSITE" id="PS51820">
    <property type="entry name" value="PA14"/>
    <property type="match status" value="1"/>
</dbReference>
<dbReference type="SMART" id="SM01225">
    <property type="entry name" value="G8"/>
    <property type="match status" value="2"/>
</dbReference>
<evidence type="ECO:0000256" key="12">
    <source>
        <dbReference type="SAM" id="MobiDB-lite"/>
    </source>
</evidence>
<organism evidence="16 17">
    <name type="scientific">Alligator mississippiensis</name>
    <name type="common">American alligator</name>
    <dbReference type="NCBI Taxonomy" id="8496"/>
    <lineage>
        <taxon>Eukaryota</taxon>
        <taxon>Metazoa</taxon>
        <taxon>Chordata</taxon>
        <taxon>Craniata</taxon>
        <taxon>Vertebrata</taxon>
        <taxon>Euteleostomi</taxon>
        <taxon>Archelosauria</taxon>
        <taxon>Archosauria</taxon>
        <taxon>Crocodylia</taxon>
        <taxon>Alligatoridae</taxon>
        <taxon>Alligatorinae</taxon>
        <taxon>Alligator</taxon>
    </lineage>
</organism>
<feature type="region of interest" description="Disordered" evidence="12">
    <location>
        <begin position="1"/>
        <end position="24"/>
    </location>
</feature>
<dbReference type="InterPro" id="IPR002909">
    <property type="entry name" value="IPT_dom"/>
</dbReference>
<dbReference type="PROSITE" id="PS51484">
    <property type="entry name" value="G8"/>
    <property type="match status" value="2"/>
</dbReference>
<evidence type="ECO:0000256" key="11">
    <source>
        <dbReference type="ARBA" id="ARBA00023273"/>
    </source>
</evidence>
<evidence type="ECO:0000256" key="1">
    <source>
        <dbReference type="ARBA" id="ARBA00004167"/>
    </source>
</evidence>
<dbReference type="CDD" id="cd00603">
    <property type="entry name" value="IPT_PCSR"/>
    <property type="match status" value="4"/>
</dbReference>
<dbReference type="EMBL" id="AKHW03003504">
    <property type="protein sequence ID" value="KYO34399.1"/>
    <property type="molecule type" value="Genomic_DNA"/>
</dbReference>
<feature type="region of interest" description="Disordered" evidence="12">
    <location>
        <begin position="3921"/>
        <end position="3940"/>
    </location>
</feature>
<evidence type="ECO:0000256" key="9">
    <source>
        <dbReference type="ARBA" id="ARBA00023136"/>
    </source>
</evidence>
<feature type="transmembrane region" description="Helical" evidence="13">
    <location>
        <begin position="3888"/>
        <end position="3910"/>
    </location>
</feature>
<dbReference type="GO" id="GO:0042995">
    <property type="term" value="C:cell projection"/>
    <property type="evidence" value="ECO:0007669"/>
    <property type="project" value="UniProtKB-SubCell"/>
</dbReference>
<dbReference type="GO" id="GO:0005886">
    <property type="term" value="C:plasma membrane"/>
    <property type="evidence" value="ECO:0007669"/>
    <property type="project" value="UniProtKB-SubCell"/>
</dbReference>
<dbReference type="SUPFAM" id="SSF81296">
    <property type="entry name" value="E set domains"/>
    <property type="match status" value="7"/>
</dbReference>
<dbReference type="InterPro" id="IPR052387">
    <property type="entry name" value="Fibrocystin"/>
</dbReference>
<name>A0A151NCQ9_ALLMI</name>
<keyword evidence="5 13" id="KW-0812">Transmembrane</keyword>
<keyword evidence="11" id="KW-0966">Cell projection</keyword>
<comment type="subcellular location">
    <subcellularLocation>
        <location evidence="2">Cell membrane</location>
    </subcellularLocation>
    <subcellularLocation>
        <location evidence="3">Cell projection</location>
    </subcellularLocation>
    <subcellularLocation>
        <location evidence="1">Membrane</location>
        <topology evidence="1">Single-pass membrane protein</topology>
    </subcellularLocation>
</comment>
<evidence type="ECO:0000256" key="5">
    <source>
        <dbReference type="ARBA" id="ARBA00022692"/>
    </source>
</evidence>
<feature type="compositionally biased region" description="Basic and acidic residues" evidence="12">
    <location>
        <begin position="4013"/>
        <end position="4022"/>
    </location>
</feature>
<dbReference type="Pfam" id="PF01833">
    <property type="entry name" value="TIG"/>
    <property type="match status" value="8"/>
</dbReference>
<dbReference type="Pfam" id="PF10162">
    <property type="entry name" value="G8"/>
    <property type="match status" value="2"/>
</dbReference>
<dbReference type="SMART" id="SM00429">
    <property type="entry name" value="IPT"/>
    <property type="match status" value="6"/>
</dbReference>
<keyword evidence="9 13" id="KW-0472">Membrane</keyword>
<dbReference type="Proteomes" id="UP000050525">
    <property type="component" value="Unassembled WGS sequence"/>
</dbReference>
<evidence type="ECO:0000259" key="15">
    <source>
        <dbReference type="PROSITE" id="PS51820"/>
    </source>
</evidence>
<dbReference type="Pfam" id="PF24606">
    <property type="entry name" value="CEMIP_beta-hel"/>
    <property type="match status" value="1"/>
</dbReference>
<dbReference type="InterPro" id="IPR037524">
    <property type="entry name" value="PA14/GLEYA"/>
</dbReference>
<keyword evidence="17" id="KW-1185">Reference proteome</keyword>
<keyword evidence="8 13" id="KW-1133">Transmembrane helix</keyword>
<dbReference type="InterPro" id="IPR019316">
    <property type="entry name" value="G8_domain"/>
</dbReference>
<evidence type="ECO:0000256" key="4">
    <source>
        <dbReference type="ARBA" id="ARBA00022475"/>
    </source>
</evidence>
<evidence type="ECO:0000256" key="7">
    <source>
        <dbReference type="ARBA" id="ARBA00022737"/>
    </source>
</evidence>
<dbReference type="InterPro" id="IPR055401">
    <property type="entry name" value="CEMIP_beta-hel_dom"/>
</dbReference>
<dbReference type="InterPro" id="IPR013783">
    <property type="entry name" value="Ig-like_fold"/>
</dbReference>
<evidence type="ECO:0000256" key="13">
    <source>
        <dbReference type="SAM" id="Phobius"/>
    </source>
</evidence>
<dbReference type="Gene3D" id="2.160.20.10">
    <property type="entry name" value="Single-stranded right-handed beta-helix, Pectin lyase-like"/>
    <property type="match status" value="2"/>
</dbReference>
<feature type="region of interest" description="Disordered" evidence="12">
    <location>
        <begin position="4001"/>
        <end position="4029"/>
    </location>
</feature>
<comment type="caution">
    <text evidence="16">The sequence shown here is derived from an EMBL/GenBank/DDBJ whole genome shotgun (WGS) entry which is preliminary data.</text>
</comment>
<evidence type="ECO:0000256" key="8">
    <source>
        <dbReference type="ARBA" id="ARBA00022989"/>
    </source>
</evidence>